<dbReference type="InterPro" id="IPR029436">
    <property type="entry name" value="AGL_euk_N"/>
</dbReference>
<dbReference type="GO" id="GO:0005980">
    <property type="term" value="P:glycogen catabolic process"/>
    <property type="evidence" value="ECO:0007669"/>
    <property type="project" value="InterPro"/>
</dbReference>
<protein>
    <recommendedName>
        <fullName evidence="6">Glycogen debranching enzyme glucanotransferase domain-containing protein</fullName>
    </recommendedName>
</protein>
<dbReference type="Pfam" id="PF14699">
    <property type="entry name" value="hGDE_N"/>
    <property type="match status" value="1"/>
</dbReference>
<dbReference type="InterPro" id="IPR010401">
    <property type="entry name" value="AGL/Gdb1"/>
</dbReference>
<proteinExistence type="predicted"/>
<dbReference type="AlphaFoldDB" id="A0A0R3U9I3"/>
<dbReference type="OrthoDB" id="10248904at2759"/>
<evidence type="ECO:0008006" key="6">
    <source>
        <dbReference type="Google" id="ProtNLM"/>
    </source>
</evidence>
<dbReference type="GO" id="GO:0004134">
    <property type="term" value="F:4-alpha-glucanotransferase activity"/>
    <property type="evidence" value="ECO:0007669"/>
    <property type="project" value="InterPro"/>
</dbReference>
<dbReference type="InterPro" id="IPR032788">
    <property type="entry name" value="AGL_central"/>
</dbReference>
<gene>
    <name evidence="4" type="ORF">MCOS_LOCUS3582</name>
</gene>
<evidence type="ECO:0000313" key="5">
    <source>
        <dbReference type="Proteomes" id="UP000267029"/>
    </source>
</evidence>
<dbReference type="Pfam" id="PF14701">
    <property type="entry name" value="hDGE_amylase"/>
    <property type="match status" value="1"/>
</dbReference>
<accession>A0A0R3U9I3</accession>
<dbReference type="Proteomes" id="UP000267029">
    <property type="component" value="Unassembled WGS sequence"/>
</dbReference>
<dbReference type="InterPro" id="IPR017853">
    <property type="entry name" value="GH"/>
</dbReference>
<dbReference type="STRING" id="53468.A0A0R3U9I3"/>
<dbReference type="PANTHER" id="PTHR10569">
    <property type="entry name" value="GLYCOGEN DEBRANCHING ENZYME"/>
    <property type="match status" value="1"/>
</dbReference>
<dbReference type="PANTHER" id="PTHR10569:SF2">
    <property type="entry name" value="GLYCOGEN DEBRANCHING ENZYME"/>
    <property type="match status" value="1"/>
</dbReference>
<dbReference type="InterPro" id="IPR032792">
    <property type="entry name" value="AGL_glucanoTrfase"/>
</dbReference>
<evidence type="ECO:0000259" key="1">
    <source>
        <dbReference type="Pfam" id="PF14699"/>
    </source>
</evidence>
<dbReference type="FunFam" id="3.20.20.80:FF:000070">
    <property type="entry name" value="GDB1p Glycogen debranching enzyme"/>
    <property type="match status" value="1"/>
</dbReference>
<evidence type="ECO:0000313" key="4">
    <source>
        <dbReference type="EMBL" id="VDD77579.1"/>
    </source>
</evidence>
<feature type="domain" description="Glycogen debranching enzyme central" evidence="3">
    <location>
        <begin position="767"/>
        <end position="860"/>
    </location>
</feature>
<dbReference type="Gene3D" id="3.20.20.80">
    <property type="entry name" value="Glycosidases"/>
    <property type="match status" value="2"/>
</dbReference>
<name>A0A0R3U9I3_MESCO</name>
<organism evidence="4 5">
    <name type="scientific">Mesocestoides corti</name>
    <name type="common">Flatworm</name>
    <dbReference type="NCBI Taxonomy" id="53468"/>
    <lineage>
        <taxon>Eukaryota</taxon>
        <taxon>Metazoa</taxon>
        <taxon>Spiralia</taxon>
        <taxon>Lophotrochozoa</taxon>
        <taxon>Platyhelminthes</taxon>
        <taxon>Cestoda</taxon>
        <taxon>Eucestoda</taxon>
        <taxon>Cyclophyllidea</taxon>
        <taxon>Mesocestoididae</taxon>
        <taxon>Mesocestoides</taxon>
    </lineage>
</organism>
<evidence type="ECO:0000259" key="2">
    <source>
        <dbReference type="Pfam" id="PF14701"/>
    </source>
</evidence>
<sequence length="942" mass="106726">MAVPIADFELTIGMNTETQFYRIKRDWIIRFKLDNTLIGLHVRFFTNYPVSGEKFVRSKFYELSITPAKPTLKKLDRFDDYFVLGPIKHSGAFHFAFTTDCSEFTPEMTKNKDFLLYGGQGFFVVESRFCIGSPEDLDRFSQWDLEGVVMQTYIAKNLGSFSEWRDRLRVAYETGYNMIHFTPLQELGVSSSGYSVKDQLVVNPKFSEEGLIKKIGWEEIEDLVKEMETEWSVLSMTDLVLNHTAVDSPWIQEHTECVYNLENSPHLVPAFIVDYVVWRMSQDCAEGKLVHKHIPPGFSHSDTHMAAVRNYLVDELKQLKLHEFFQADIAVVSEEFKQWLASGEEEAPYVGKDNALTLRIVGSRAGHRFGATVDFQLAKEIFGHDTPDVAAHNLHARLTDMNRNIEETTMHNLWCAVDCVVSGTRYRFFDPSGPLLGTVTETTPLVEPYFLFPKENLNTVADAENLALSDQAKYVMACNGWVMNANPLKNFADVDSNVYFRRELIVWADSVKLRYGDKPEDSPYLWDRMLEYSRMTAKIFHGVRLDNCHSTPLHVAQAMLDACRDVRPNIYVVAELFTGDEGTDNIYLNKLGISSLVRGTCQIIKMTRFFIEGNCLLCHKGWACFVSTVDNAFKDGSTAEVVGETPPPLLYPPTEALSAYDCHDQGRMVHRFGGMHPAGGFPHAILKRRVTPSLPHAIFYDQTHDNPSPAVKRTVFDYLPSSALVTMSACSVASVRGYDELVPYQIDVVNETRPYASWFQQINIATGMLRAKNALNKLHRWMAANNFHETFVDQVDTNVIAVTRLSVDTAESIVMVTHSCFFDRSPHPGHTGFRRIVVNGRVRRILIEARTVNHALGNPMDEFKRSDSVSLLPTKNHPAPTDETLKNAIFQSQSAGSVCVLRVPACCLELRRGHCDSLGRICYPVCPREDEEDRSEEGTTVY</sequence>
<keyword evidence="5" id="KW-1185">Reference proteome</keyword>
<reference evidence="4 5" key="1">
    <citation type="submission" date="2018-10" db="EMBL/GenBank/DDBJ databases">
        <authorList>
            <consortium name="Pathogen Informatics"/>
        </authorList>
    </citation>
    <scope>NUCLEOTIDE SEQUENCE [LARGE SCALE GENOMIC DNA]</scope>
</reference>
<dbReference type="Pfam" id="PF14702">
    <property type="entry name" value="hGDE_central"/>
    <property type="match status" value="1"/>
</dbReference>
<dbReference type="EMBL" id="UXSR01000862">
    <property type="protein sequence ID" value="VDD77579.1"/>
    <property type="molecule type" value="Genomic_DNA"/>
</dbReference>
<evidence type="ECO:0000259" key="3">
    <source>
        <dbReference type="Pfam" id="PF14702"/>
    </source>
</evidence>
<dbReference type="GO" id="GO:0004135">
    <property type="term" value="F:amylo-alpha-1,6-glucosidase activity"/>
    <property type="evidence" value="ECO:0007669"/>
    <property type="project" value="InterPro"/>
</dbReference>
<dbReference type="SUPFAM" id="SSF51445">
    <property type="entry name" value="(Trans)glycosidases"/>
    <property type="match status" value="1"/>
</dbReference>
<feature type="domain" description="Glycogen debranching enzyme glucanotransferase" evidence="2">
    <location>
        <begin position="144"/>
        <end position="571"/>
    </location>
</feature>
<feature type="domain" description="Eukaryotic glycogen debranching enzyme N-terminal" evidence="1">
    <location>
        <begin position="29"/>
        <end position="112"/>
    </location>
</feature>